<name>I0YTP3_COCSC</name>
<reference evidence="1 2" key="1">
    <citation type="journal article" date="2012" name="Genome Biol.">
        <title>The genome of the polar eukaryotic microalga coccomyxa subellipsoidea reveals traits of cold adaptation.</title>
        <authorList>
            <person name="Blanc G."/>
            <person name="Agarkova I."/>
            <person name="Grimwood J."/>
            <person name="Kuo A."/>
            <person name="Brueggeman A."/>
            <person name="Dunigan D."/>
            <person name="Gurnon J."/>
            <person name="Ladunga I."/>
            <person name="Lindquist E."/>
            <person name="Lucas S."/>
            <person name="Pangilinan J."/>
            <person name="Proschold T."/>
            <person name="Salamov A."/>
            <person name="Schmutz J."/>
            <person name="Weeks D."/>
            <person name="Yamada T."/>
            <person name="Claverie J.M."/>
            <person name="Grigoriev I."/>
            <person name="Van Etten J."/>
            <person name="Lomsadze A."/>
            <person name="Borodovsky M."/>
        </authorList>
    </citation>
    <scope>NUCLEOTIDE SEQUENCE [LARGE SCALE GENOMIC DNA]</scope>
    <source>
        <strain evidence="1 2">C-169</strain>
    </source>
</reference>
<protein>
    <recommendedName>
        <fullName evidence="3">F-box domain-containing protein</fullName>
    </recommendedName>
</protein>
<keyword evidence="2" id="KW-1185">Reference proteome</keyword>
<dbReference type="InterPro" id="IPR036047">
    <property type="entry name" value="F-box-like_dom_sf"/>
</dbReference>
<comment type="caution">
    <text evidence="1">The sequence shown here is derived from an EMBL/GenBank/DDBJ whole genome shotgun (WGS) entry which is preliminary data.</text>
</comment>
<dbReference type="OrthoDB" id="520281at2759"/>
<dbReference type="KEGG" id="csl:COCSUDRAFT_56208"/>
<evidence type="ECO:0000313" key="1">
    <source>
        <dbReference type="EMBL" id="EIE21762.1"/>
    </source>
</evidence>
<sequence>MYSHEDESPPTVRFPEEIWQNVASRLSLRDWARASGACRTTWNLQLVNVAVTDHVTDHVNVGVSGEEQLRTPAGWVVARTLMAAQNTPSHVSQLVLELGQLQEDEGHATGTQLLSYFAAAAKRLRSQLARTSARRAFLAAQRRAASQWVGRIRALPCLADSAASAAHLPVECILDETWTATGAAAIKYTH</sequence>
<dbReference type="Proteomes" id="UP000007264">
    <property type="component" value="Unassembled WGS sequence"/>
</dbReference>
<dbReference type="GeneID" id="17039747"/>
<dbReference type="RefSeq" id="XP_005646306.1">
    <property type="nucleotide sequence ID" value="XM_005646249.1"/>
</dbReference>
<evidence type="ECO:0000313" key="2">
    <source>
        <dbReference type="Proteomes" id="UP000007264"/>
    </source>
</evidence>
<dbReference type="AlphaFoldDB" id="I0YTP3"/>
<accession>I0YTP3</accession>
<dbReference type="CDD" id="cd09917">
    <property type="entry name" value="F-box_SF"/>
    <property type="match status" value="1"/>
</dbReference>
<dbReference type="EMBL" id="AGSI01000011">
    <property type="protein sequence ID" value="EIE21762.1"/>
    <property type="molecule type" value="Genomic_DNA"/>
</dbReference>
<proteinExistence type="predicted"/>
<organism evidence="1 2">
    <name type="scientific">Coccomyxa subellipsoidea (strain C-169)</name>
    <name type="common">Green microalga</name>
    <dbReference type="NCBI Taxonomy" id="574566"/>
    <lineage>
        <taxon>Eukaryota</taxon>
        <taxon>Viridiplantae</taxon>
        <taxon>Chlorophyta</taxon>
        <taxon>core chlorophytes</taxon>
        <taxon>Trebouxiophyceae</taxon>
        <taxon>Trebouxiophyceae incertae sedis</taxon>
        <taxon>Coccomyxaceae</taxon>
        <taxon>Coccomyxa</taxon>
        <taxon>Coccomyxa subellipsoidea</taxon>
    </lineage>
</organism>
<evidence type="ECO:0008006" key="3">
    <source>
        <dbReference type="Google" id="ProtNLM"/>
    </source>
</evidence>
<gene>
    <name evidence="1" type="ORF">COCSUDRAFT_56208</name>
</gene>
<dbReference type="SUPFAM" id="SSF81383">
    <property type="entry name" value="F-box domain"/>
    <property type="match status" value="1"/>
</dbReference>